<dbReference type="NCBIfam" id="TIGR03926">
    <property type="entry name" value="T7_EssB"/>
    <property type="match status" value="1"/>
</dbReference>
<keyword evidence="2" id="KW-1133">Transmembrane helix</keyword>
<dbReference type="Gene3D" id="1.10.510.10">
    <property type="entry name" value="Transferase(Phosphotransferase) domain 1"/>
    <property type="match status" value="1"/>
</dbReference>
<name>A0A2N6SF19_9BACL</name>
<dbReference type="RefSeq" id="WP_102189834.1">
    <property type="nucleotide sequence ID" value="NZ_CAUUSG010000012.1"/>
</dbReference>
<dbReference type="OrthoDB" id="4975281at2"/>
<dbReference type="STRING" id="84135.GCA_001052115_01427"/>
<dbReference type="Pfam" id="PF10140">
    <property type="entry name" value="YukC"/>
    <property type="match status" value="1"/>
</dbReference>
<gene>
    <name evidence="3" type="primary">essB</name>
    <name evidence="3" type="ORF">CJ218_04925</name>
</gene>
<reference evidence="3 4" key="1">
    <citation type="submission" date="2017-09" db="EMBL/GenBank/DDBJ databases">
        <title>Bacterial strain isolated from the female urinary microbiota.</title>
        <authorList>
            <person name="Thomas-White K."/>
            <person name="Kumar N."/>
            <person name="Forster S."/>
            <person name="Putonti C."/>
            <person name="Lawley T."/>
            <person name="Wolfe A.J."/>
        </authorList>
    </citation>
    <scope>NUCLEOTIDE SEQUENCE [LARGE SCALE GENOMIC DNA]</scope>
    <source>
        <strain evidence="3 4">UMB0186</strain>
    </source>
</reference>
<dbReference type="InterPro" id="IPR018778">
    <property type="entry name" value="T7SS_EssB"/>
</dbReference>
<keyword evidence="2" id="KW-0472">Membrane</keyword>
<dbReference type="AlphaFoldDB" id="A0A2N6SF19"/>
<sequence>MEYTVELEKEEIKGNKEIAYILLKSKVPYFVDTDVKVEESTVSITSIIKESYTDFDYVKTLILEEKLRYLINLSEVYTGVENTNYTYNFDTNSVVFTRDGLPLLVHRGIVNQVYPYEKITYDKFLQIYKAMSVALLDDKADYEKLVNGGLEFYKGNLLGEYIANLNTLDEVVEKFSEEYKEEKAKNLESYSRITKKRMNFLKFGFISTAALAVILGGTVGYMSFVTVGNKNKLLDIRLSFINKDYSNVIKTSEKVDSKSLSQDDKYIVAYSVIQSEPLSAKQKEQLLKINNQSNSDYLRYWVLIGQAKIDEAIDVASFLDDPQLLMYGLTKKIDEVQRDPNLSSEKRTEQLNNYKTKLEELKKKYVPTDENAEKKSDKK</sequence>
<evidence type="ECO:0000256" key="1">
    <source>
        <dbReference type="ARBA" id="ARBA00010163"/>
    </source>
</evidence>
<organism evidence="3 4">
    <name type="scientific">Gemella sanguinis</name>
    <dbReference type="NCBI Taxonomy" id="84135"/>
    <lineage>
        <taxon>Bacteria</taxon>
        <taxon>Bacillati</taxon>
        <taxon>Bacillota</taxon>
        <taxon>Bacilli</taxon>
        <taxon>Bacillales</taxon>
        <taxon>Gemellaceae</taxon>
        <taxon>Gemella</taxon>
    </lineage>
</organism>
<dbReference type="Gene3D" id="1.25.40.680">
    <property type="entry name" value="Type VII secretion system EssB, C-terminal-like domain"/>
    <property type="match status" value="1"/>
</dbReference>
<dbReference type="InterPro" id="IPR042565">
    <property type="entry name" value="T7SS_EssB_C"/>
</dbReference>
<comment type="similarity">
    <text evidence="1">Belongs to the EssB family.</text>
</comment>
<evidence type="ECO:0000313" key="4">
    <source>
        <dbReference type="Proteomes" id="UP000235670"/>
    </source>
</evidence>
<dbReference type="Proteomes" id="UP000235670">
    <property type="component" value="Unassembled WGS sequence"/>
</dbReference>
<evidence type="ECO:0000256" key="2">
    <source>
        <dbReference type="SAM" id="Phobius"/>
    </source>
</evidence>
<protein>
    <submittedName>
        <fullName evidence="3">Type VII secretion protein EssB</fullName>
    </submittedName>
</protein>
<keyword evidence="2" id="KW-0812">Transmembrane</keyword>
<comment type="caution">
    <text evidence="3">The sequence shown here is derived from an EMBL/GenBank/DDBJ whole genome shotgun (WGS) entry which is preliminary data.</text>
</comment>
<proteinExistence type="inferred from homology"/>
<dbReference type="EMBL" id="PNGT01000004">
    <property type="protein sequence ID" value="PMC52469.1"/>
    <property type="molecule type" value="Genomic_DNA"/>
</dbReference>
<feature type="transmembrane region" description="Helical" evidence="2">
    <location>
        <begin position="200"/>
        <end position="224"/>
    </location>
</feature>
<evidence type="ECO:0000313" key="3">
    <source>
        <dbReference type="EMBL" id="PMC52469.1"/>
    </source>
</evidence>
<accession>A0A2N6SF19</accession>